<accession>A0A2S9YSH5</accession>
<reference evidence="1 2" key="1">
    <citation type="submission" date="2018-03" db="EMBL/GenBank/DDBJ databases">
        <title>Draft Genome Sequences of the Obligatory Marine Myxobacteria Enhygromyxa salina SWB007.</title>
        <authorList>
            <person name="Poehlein A."/>
            <person name="Moghaddam J.A."/>
            <person name="Harms H."/>
            <person name="Alanjari M."/>
            <person name="Koenig G.M."/>
            <person name="Daniel R."/>
            <person name="Schaeberle T.F."/>
        </authorList>
    </citation>
    <scope>NUCLEOTIDE SEQUENCE [LARGE SCALE GENOMIC DNA]</scope>
    <source>
        <strain evidence="1 2">SWB007</strain>
    </source>
</reference>
<organism evidence="1 2">
    <name type="scientific">Enhygromyxa salina</name>
    <dbReference type="NCBI Taxonomy" id="215803"/>
    <lineage>
        <taxon>Bacteria</taxon>
        <taxon>Pseudomonadati</taxon>
        <taxon>Myxococcota</taxon>
        <taxon>Polyangia</taxon>
        <taxon>Nannocystales</taxon>
        <taxon>Nannocystaceae</taxon>
        <taxon>Enhygromyxa</taxon>
    </lineage>
</organism>
<comment type="caution">
    <text evidence="1">The sequence shown here is derived from an EMBL/GenBank/DDBJ whole genome shotgun (WGS) entry which is preliminary data.</text>
</comment>
<evidence type="ECO:0000313" key="1">
    <source>
        <dbReference type="EMBL" id="PRQ08002.1"/>
    </source>
</evidence>
<sequence length="260" mass="27709">MTERPAANKPFEDGPAQLLPAPDTLAGHVVDWRDGGAIHGVGVLDDLAVHYAPHEVLLLGLTGTEPSKIHGRAFGVALTLISASHVGTAPTHSAVLARVSGAPTSGIIATAGLVAAREAEHVLTTHEALITWLDQHDGQLDRTPGSFSGWAQRDPSWRRRVLDASGLDLPALDVARDEASAALIVFHQLGLRRPAQLVAAWSWARMIGSLAESLAEQGLDIRSYPLRLPHYDYIEDDTEDVIADSTPTDTDDIGDCAEVP</sequence>
<evidence type="ECO:0000313" key="2">
    <source>
        <dbReference type="Proteomes" id="UP000238823"/>
    </source>
</evidence>
<protein>
    <submittedName>
        <fullName evidence="1">Uncharacterized protein</fullName>
    </submittedName>
</protein>
<name>A0A2S9YSH5_9BACT</name>
<proteinExistence type="predicted"/>
<gene>
    <name evidence="1" type="ORF">ENSA7_22860</name>
</gene>
<dbReference type="EMBL" id="PVNL01000046">
    <property type="protein sequence ID" value="PRQ08002.1"/>
    <property type="molecule type" value="Genomic_DNA"/>
</dbReference>
<dbReference type="OrthoDB" id="9759263at2"/>
<dbReference type="RefSeq" id="WP_106089312.1">
    <property type="nucleotide sequence ID" value="NZ_PVNL01000046.1"/>
</dbReference>
<dbReference type="AlphaFoldDB" id="A0A2S9YSH5"/>
<dbReference type="Proteomes" id="UP000238823">
    <property type="component" value="Unassembled WGS sequence"/>
</dbReference>